<comment type="caution">
    <text evidence="1">The sequence shown here is derived from an EMBL/GenBank/DDBJ whole genome shotgun (WGS) entry which is preliminary data.</text>
</comment>
<dbReference type="Proteomes" id="UP001056120">
    <property type="component" value="Linkage Group LG03"/>
</dbReference>
<sequence length="167" mass="19360">MLRIKRSVSARHSQTMDRNLICPVLLYLLHMVMEAQLKRLKFENRYGSPKLAGKKKSSHRSGAYKSVSVGESVSVPASAVLRLKRRISGFKQHIHHHLPTHTLHHLQPLSILCKDTIPTCIRYRINLEKYRWVQEVFVERERDESLSCASACVRHSARRRPKMSQVV</sequence>
<evidence type="ECO:0000313" key="2">
    <source>
        <dbReference type="Proteomes" id="UP001056120"/>
    </source>
</evidence>
<keyword evidence="2" id="KW-1185">Reference proteome</keyword>
<organism evidence="1 2">
    <name type="scientific">Smallanthus sonchifolius</name>
    <dbReference type="NCBI Taxonomy" id="185202"/>
    <lineage>
        <taxon>Eukaryota</taxon>
        <taxon>Viridiplantae</taxon>
        <taxon>Streptophyta</taxon>
        <taxon>Embryophyta</taxon>
        <taxon>Tracheophyta</taxon>
        <taxon>Spermatophyta</taxon>
        <taxon>Magnoliopsida</taxon>
        <taxon>eudicotyledons</taxon>
        <taxon>Gunneridae</taxon>
        <taxon>Pentapetalae</taxon>
        <taxon>asterids</taxon>
        <taxon>campanulids</taxon>
        <taxon>Asterales</taxon>
        <taxon>Asteraceae</taxon>
        <taxon>Asteroideae</taxon>
        <taxon>Heliantheae alliance</taxon>
        <taxon>Millerieae</taxon>
        <taxon>Smallanthus</taxon>
    </lineage>
</organism>
<protein>
    <submittedName>
        <fullName evidence="1">Uncharacterized protein</fullName>
    </submittedName>
</protein>
<reference evidence="2" key="1">
    <citation type="journal article" date="2022" name="Mol. Ecol. Resour.">
        <title>The genomes of chicory, endive, great burdock and yacon provide insights into Asteraceae palaeo-polyploidization history and plant inulin production.</title>
        <authorList>
            <person name="Fan W."/>
            <person name="Wang S."/>
            <person name="Wang H."/>
            <person name="Wang A."/>
            <person name="Jiang F."/>
            <person name="Liu H."/>
            <person name="Zhao H."/>
            <person name="Xu D."/>
            <person name="Zhang Y."/>
        </authorList>
    </citation>
    <scope>NUCLEOTIDE SEQUENCE [LARGE SCALE GENOMIC DNA]</scope>
    <source>
        <strain evidence="2">cv. Yunnan</strain>
    </source>
</reference>
<evidence type="ECO:0000313" key="1">
    <source>
        <dbReference type="EMBL" id="KAI3821207.1"/>
    </source>
</evidence>
<reference evidence="1 2" key="2">
    <citation type="journal article" date="2022" name="Mol. Ecol. Resour.">
        <title>The genomes of chicory, endive, great burdock and yacon provide insights into Asteraceae paleo-polyploidization history and plant inulin production.</title>
        <authorList>
            <person name="Fan W."/>
            <person name="Wang S."/>
            <person name="Wang H."/>
            <person name="Wang A."/>
            <person name="Jiang F."/>
            <person name="Liu H."/>
            <person name="Zhao H."/>
            <person name="Xu D."/>
            <person name="Zhang Y."/>
        </authorList>
    </citation>
    <scope>NUCLEOTIDE SEQUENCE [LARGE SCALE GENOMIC DNA]</scope>
    <source>
        <strain evidence="2">cv. Yunnan</strain>
        <tissue evidence="1">Leaves</tissue>
    </source>
</reference>
<name>A0ACB9JM46_9ASTR</name>
<dbReference type="EMBL" id="CM042020">
    <property type="protein sequence ID" value="KAI3821207.1"/>
    <property type="molecule type" value="Genomic_DNA"/>
</dbReference>
<proteinExistence type="predicted"/>
<gene>
    <name evidence="1" type="ORF">L1987_08767</name>
</gene>
<accession>A0ACB9JM46</accession>